<protein>
    <submittedName>
        <fullName evidence="1">Uncharacterized protein</fullName>
    </submittedName>
</protein>
<name>A0A8B0SS71_KLEPN</name>
<geneLocation type="plasmid" evidence="1">
    <name>p17-15-vir-like</name>
</geneLocation>
<dbReference type="AlphaFoldDB" id="A0A8B0SS71"/>
<proteinExistence type="predicted"/>
<accession>A0A8B0SS71</accession>
<sequence>MSLLCHRHKLTNKKSLFEVEMKKTLNGKHYWYPSSGC</sequence>
<evidence type="ECO:0000313" key="1">
    <source>
        <dbReference type="EMBL" id="QTX13809.1"/>
    </source>
</evidence>
<reference evidence="1" key="1">
    <citation type="submission" date="2020-01" db="EMBL/GenBank/DDBJ databases">
        <authorList>
            <person name="Qin S."/>
        </authorList>
    </citation>
    <scope>NUCLEOTIDE SEQUENCE</scope>
    <source>
        <strain evidence="1">CVir17-16-YZ6g</strain>
        <plasmid evidence="1">p17-15-vir-like</plasmid>
    </source>
</reference>
<keyword evidence="1" id="KW-0614">Plasmid</keyword>
<dbReference type="EMBL" id="MN956836">
    <property type="protein sequence ID" value="QTX13809.1"/>
    <property type="molecule type" value="Genomic_DNA"/>
</dbReference>
<organism evidence="1">
    <name type="scientific">Klebsiella pneumoniae</name>
    <dbReference type="NCBI Taxonomy" id="573"/>
    <lineage>
        <taxon>Bacteria</taxon>
        <taxon>Pseudomonadati</taxon>
        <taxon>Pseudomonadota</taxon>
        <taxon>Gammaproteobacteria</taxon>
        <taxon>Enterobacterales</taxon>
        <taxon>Enterobacteriaceae</taxon>
        <taxon>Klebsiella/Raoultella group</taxon>
        <taxon>Klebsiella</taxon>
        <taxon>Klebsiella pneumoniae complex</taxon>
    </lineage>
</organism>